<gene>
    <name evidence="2" type="ORF">GCM10010507_43130</name>
</gene>
<dbReference type="Proteomes" id="UP000646244">
    <property type="component" value="Unassembled WGS sequence"/>
</dbReference>
<sequence>MTRMNSARSRASAVVVGTLLITTAFGLATASTAEAVTSTTVAGPVGQHSEATCPEGTHLIGGGYAVKGFVPIERGPIIFMNGPSPDTPNTWAASSPDEIQALALCETNS</sequence>
<evidence type="ECO:0000256" key="1">
    <source>
        <dbReference type="SAM" id="SignalP"/>
    </source>
</evidence>
<feature type="chain" id="PRO_5037551942" description="Secreted protein" evidence="1">
    <location>
        <begin position="36"/>
        <end position="109"/>
    </location>
</feature>
<organism evidence="2 3">
    <name type="scientific">Streptomyces cinnamoneus</name>
    <name type="common">Streptoverticillium cinnamoneum</name>
    <dbReference type="NCBI Taxonomy" id="53446"/>
    <lineage>
        <taxon>Bacteria</taxon>
        <taxon>Bacillati</taxon>
        <taxon>Actinomycetota</taxon>
        <taxon>Actinomycetes</taxon>
        <taxon>Kitasatosporales</taxon>
        <taxon>Streptomycetaceae</taxon>
        <taxon>Streptomyces</taxon>
        <taxon>Streptomyces cinnamoneus group</taxon>
    </lineage>
</organism>
<reference evidence="2" key="1">
    <citation type="journal article" date="2014" name="Int. J. Syst. Evol. Microbiol.">
        <title>Complete genome sequence of Corynebacterium casei LMG S-19264T (=DSM 44701T), isolated from a smear-ripened cheese.</title>
        <authorList>
            <consortium name="US DOE Joint Genome Institute (JGI-PGF)"/>
            <person name="Walter F."/>
            <person name="Albersmeier A."/>
            <person name="Kalinowski J."/>
            <person name="Ruckert C."/>
        </authorList>
    </citation>
    <scope>NUCLEOTIDE SEQUENCE</scope>
    <source>
        <strain evidence="2">JCM 4633</strain>
    </source>
</reference>
<name>A0A918TTM8_STRCJ</name>
<dbReference type="AlphaFoldDB" id="A0A918TTM8"/>
<protein>
    <recommendedName>
        <fullName evidence="4">Secreted protein</fullName>
    </recommendedName>
</protein>
<comment type="caution">
    <text evidence="2">The sequence shown here is derived from an EMBL/GenBank/DDBJ whole genome shotgun (WGS) entry which is preliminary data.</text>
</comment>
<dbReference type="EMBL" id="BMVB01000015">
    <property type="protein sequence ID" value="GHC61378.1"/>
    <property type="molecule type" value="Genomic_DNA"/>
</dbReference>
<keyword evidence="1" id="KW-0732">Signal</keyword>
<proteinExistence type="predicted"/>
<accession>A0A918TTM8</accession>
<evidence type="ECO:0000313" key="2">
    <source>
        <dbReference type="EMBL" id="GHC61378.1"/>
    </source>
</evidence>
<evidence type="ECO:0000313" key="3">
    <source>
        <dbReference type="Proteomes" id="UP000646244"/>
    </source>
</evidence>
<evidence type="ECO:0008006" key="4">
    <source>
        <dbReference type="Google" id="ProtNLM"/>
    </source>
</evidence>
<feature type="signal peptide" evidence="1">
    <location>
        <begin position="1"/>
        <end position="35"/>
    </location>
</feature>
<reference evidence="2" key="2">
    <citation type="submission" date="2020-09" db="EMBL/GenBank/DDBJ databases">
        <authorList>
            <person name="Sun Q."/>
            <person name="Ohkuma M."/>
        </authorList>
    </citation>
    <scope>NUCLEOTIDE SEQUENCE</scope>
    <source>
        <strain evidence="2">JCM 4633</strain>
    </source>
</reference>